<gene>
    <name evidence="1" type="ORF">M413DRAFT_448458</name>
</gene>
<reference evidence="1 2" key="1">
    <citation type="submission" date="2014-04" db="EMBL/GenBank/DDBJ databases">
        <authorList>
            <consortium name="DOE Joint Genome Institute"/>
            <person name="Kuo A."/>
            <person name="Gay G."/>
            <person name="Dore J."/>
            <person name="Kohler A."/>
            <person name="Nagy L.G."/>
            <person name="Floudas D."/>
            <person name="Copeland A."/>
            <person name="Barry K.W."/>
            <person name="Cichocki N."/>
            <person name="Veneault-Fourrey C."/>
            <person name="LaButti K."/>
            <person name="Lindquist E.A."/>
            <person name="Lipzen A."/>
            <person name="Lundell T."/>
            <person name="Morin E."/>
            <person name="Murat C."/>
            <person name="Sun H."/>
            <person name="Tunlid A."/>
            <person name="Henrissat B."/>
            <person name="Grigoriev I.V."/>
            <person name="Hibbett D.S."/>
            <person name="Martin F."/>
            <person name="Nordberg H.P."/>
            <person name="Cantor M.N."/>
            <person name="Hua S.X."/>
        </authorList>
    </citation>
    <scope>NUCLEOTIDE SEQUENCE [LARGE SCALE GENOMIC DNA]</scope>
    <source>
        <strain evidence="2">h7</strain>
    </source>
</reference>
<protein>
    <submittedName>
        <fullName evidence="1">Uncharacterized protein</fullName>
    </submittedName>
</protein>
<name>A0A0C2XHP9_HEBCY</name>
<dbReference type="AlphaFoldDB" id="A0A0C2XHP9"/>
<proteinExistence type="predicted"/>
<keyword evidence="2" id="KW-1185">Reference proteome</keyword>
<accession>A0A0C2XHP9</accession>
<sequence>MQDRGRQQRTQNCRQENWIVEVTGDHVHLERVSSAHVWNVSTRNVQAIYGGAWNCQYALNCKMERPYANMLKTVPMTEAPRSRLPVVSQVVIPESAVESSQALVARSFKWELETSSCRGSSNDMTPKLLILLRTLVKTMSQIGLTYKEHKK</sequence>
<reference evidence="2" key="2">
    <citation type="submission" date="2015-01" db="EMBL/GenBank/DDBJ databases">
        <title>Evolutionary Origins and Diversification of the Mycorrhizal Mutualists.</title>
        <authorList>
            <consortium name="DOE Joint Genome Institute"/>
            <consortium name="Mycorrhizal Genomics Consortium"/>
            <person name="Kohler A."/>
            <person name="Kuo A."/>
            <person name="Nagy L.G."/>
            <person name="Floudas D."/>
            <person name="Copeland A."/>
            <person name="Barry K.W."/>
            <person name="Cichocki N."/>
            <person name="Veneault-Fourrey C."/>
            <person name="LaButti K."/>
            <person name="Lindquist E.A."/>
            <person name="Lipzen A."/>
            <person name="Lundell T."/>
            <person name="Morin E."/>
            <person name="Murat C."/>
            <person name="Riley R."/>
            <person name="Ohm R."/>
            <person name="Sun H."/>
            <person name="Tunlid A."/>
            <person name="Henrissat B."/>
            <person name="Grigoriev I.V."/>
            <person name="Hibbett D.S."/>
            <person name="Martin F."/>
        </authorList>
    </citation>
    <scope>NUCLEOTIDE SEQUENCE [LARGE SCALE GENOMIC DNA]</scope>
    <source>
        <strain evidence="2">h7</strain>
    </source>
</reference>
<dbReference type="HOGENOM" id="CLU_1731685_0_0_1"/>
<evidence type="ECO:0000313" key="2">
    <source>
        <dbReference type="Proteomes" id="UP000053424"/>
    </source>
</evidence>
<organism evidence="1 2">
    <name type="scientific">Hebeloma cylindrosporum</name>
    <dbReference type="NCBI Taxonomy" id="76867"/>
    <lineage>
        <taxon>Eukaryota</taxon>
        <taxon>Fungi</taxon>
        <taxon>Dikarya</taxon>
        <taxon>Basidiomycota</taxon>
        <taxon>Agaricomycotina</taxon>
        <taxon>Agaricomycetes</taxon>
        <taxon>Agaricomycetidae</taxon>
        <taxon>Agaricales</taxon>
        <taxon>Agaricineae</taxon>
        <taxon>Hymenogastraceae</taxon>
        <taxon>Hebeloma</taxon>
    </lineage>
</organism>
<evidence type="ECO:0000313" key="1">
    <source>
        <dbReference type="EMBL" id="KIM37393.1"/>
    </source>
</evidence>
<dbReference type="Proteomes" id="UP000053424">
    <property type="component" value="Unassembled WGS sequence"/>
</dbReference>
<dbReference type="EMBL" id="KN831797">
    <property type="protein sequence ID" value="KIM37393.1"/>
    <property type="molecule type" value="Genomic_DNA"/>
</dbReference>